<proteinExistence type="predicted"/>
<keyword evidence="6 8" id="KW-0472">Membrane</keyword>
<gene>
    <name evidence="9" type="ORF">PEVE_00000284</name>
</gene>
<evidence type="ECO:0000256" key="2">
    <source>
        <dbReference type="ARBA" id="ARBA00004442"/>
    </source>
</evidence>
<dbReference type="PANTHER" id="PTHR11319:SF35">
    <property type="entry name" value="OUTER MEMBRANE PROTEIN PMPC-RELATED"/>
    <property type="match status" value="1"/>
</dbReference>
<reference evidence="9 10" key="1">
    <citation type="submission" date="2022-05" db="EMBL/GenBank/DDBJ databases">
        <authorList>
            <consortium name="Genoscope - CEA"/>
            <person name="William W."/>
        </authorList>
    </citation>
    <scope>NUCLEOTIDE SEQUENCE [LARGE SCALE GENOMIC DNA]</scope>
</reference>
<feature type="transmembrane region" description="Helical" evidence="8">
    <location>
        <begin position="1370"/>
        <end position="1392"/>
    </location>
</feature>
<comment type="subcellular location">
    <subcellularLocation>
        <location evidence="1">Cell envelope</location>
    </subcellularLocation>
    <subcellularLocation>
        <location evidence="2">Cell outer membrane</location>
    </subcellularLocation>
    <subcellularLocation>
        <location evidence="3">Secreted</location>
    </subcellularLocation>
</comment>
<dbReference type="EMBL" id="CALNXI010001003">
    <property type="protein sequence ID" value="CAH3151082.1"/>
    <property type="molecule type" value="Genomic_DNA"/>
</dbReference>
<feature type="transmembrane region" description="Helical" evidence="8">
    <location>
        <begin position="1089"/>
        <end position="1110"/>
    </location>
</feature>
<dbReference type="InterPro" id="IPR003368">
    <property type="entry name" value="POMP_repeat"/>
</dbReference>
<dbReference type="InterPro" id="IPR012334">
    <property type="entry name" value="Pectin_lyas_fold"/>
</dbReference>
<feature type="transmembrane region" description="Helical" evidence="8">
    <location>
        <begin position="1130"/>
        <end position="1154"/>
    </location>
</feature>
<dbReference type="InterPro" id="IPR006626">
    <property type="entry name" value="PbH1"/>
</dbReference>
<evidence type="ECO:0000256" key="3">
    <source>
        <dbReference type="ARBA" id="ARBA00004613"/>
    </source>
</evidence>
<evidence type="ECO:0000256" key="6">
    <source>
        <dbReference type="ARBA" id="ARBA00023136"/>
    </source>
</evidence>
<protein>
    <submittedName>
        <fullName evidence="9">Uncharacterized protein</fullName>
    </submittedName>
</protein>
<feature type="transmembrane region" description="Helical" evidence="8">
    <location>
        <begin position="1208"/>
        <end position="1229"/>
    </location>
</feature>
<organism evidence="9 10">
    <name type="scientific">Porites evermanni</name>
    <dbReference type="NCBI Taxonomy" id="104178"/>
    <lineage>
        <taxon>Eukaryota</taxon>
        <taxon>Metazoa</taxon>
        <taxon>Cnidaria</taxon>
        <taxon>Anthozoa</taxon>
        <taxon>Hexacorallia</taxon>
        <taxon>Scleractinia</taxon>
        <taxon>Fungiina</taxon>
        <taxon>Poritidae</taxon>
        <taxon>Porites</taxon>
    </lineage>
</organism>
<dbReference type="InterPro" id="IPR011050">
    <property type="entry name" value="Pectin_lyase_fold/virulence"/>
</dbReference>
<keyword evidence="4" id="KW-0964">Secreted</keyword>
<dbReference type="Proteomes" id="UP001159427">
    <property type="component" value="Unassembled WGS sequence"/>
</dbReference>
<keyword evidence="8" id="KW-1133">Transmembrane helix</keyword>
<feature type="transmembrane region" description="Helical" evidence="8">
    <location>
        <begin position="1327"/>
        <end position="1350"/>
    </location>
</feature>
<dbReference type="SMART" id="SM00710">
    <property type="entry name" value="PbH1"/>
    <property type="match status" value="14"/>
</dbReference>
<feature type="transmembrane region" description="Helical" evidence="8">
    <location>
        <begin position="1298"/>
        <end position="1315"/>
    </location>
</feature>
<keyword evidence="10" id="KW-1185">Reference proteome</keyword>
<feature type="transmembrane region" description="Helical" evidence="8">
    <location>
        <begin position="1272"/>
        <end position="1292"/>
    </location>
</feature>
<evidence type="ECO:0000256" key="7">
    <source>
        <dbReference type="ARBA" id="ARBA00023237"/>
    </source>
</evidence>
<keyword evidence="8" id="KW-0812">Transmembrane</keyword>
<dbReference type="Gene3D" id="2.160.20.10">
    <property type="entry name" value="Single-stranded right-handed beta-helix, Pectin lyase-like"/>
    <property type="match status" value="1"/>
</dbReference>
<dbReference type="Pfam" id="PF02415">
    <property type="entry name" value="Chlam_PMP"/>
    <property type="match status" value="3"/>
</dbReference>
<sequence>VTEGRNLYLSRTGKDNGSCDQKNPCKTIGRAVTLATDDDEIYLDGTNTGKNPYTCDSGTSHPGIYINKSLSLIGFGNPLPRIRCPGGSFLAFNGSVHALHEIRANILGIIFSGSSLTFLESSAYIQNCKFNDIQEGVNFDLTLENVTLIHNQFSSKGLISLNMKNGNHIIHFQDVTFIDNCASGCQNEPSTECIVQSTRAAVTIFIDSSHFQGQQTRLFAINGSNISLFIHNSSFVGYKVGPAYGNGGVVYLSGEDHHEQRAMFHVGVSNSTFVNTSAARGGAIAVDSINACNISFRDSIFTGNTAKAGDGGAVFIGASGSVFHDDKNPTNRTFGEALSVTEPDGCYITIERSTFSNNGASINGGAVSVSANSPATIILQNVTMESNKAKNFGGAIYVSDDGDGKGETFGSKELSNLCNITVLLSVFSKNYARSIGGAISISGEKPIVLILGNVTMEANSASYSGGAVYVDTILSLKVYKSFFYNNTALGSDVTVGGAISIKNVKPCNGTSNLTIEHSTFSNNKASYGGGAVYVQANTQSVLTLSNLTVESNTVHSNGGAELSNLCNTMCTILSLKVYKSFFYNNTALGSDVTVGGAISIKNVKPCNGTSNLIIEHSKFSNNKANHSGGAVYLRANAQSFVPAIVINNSTFFNCFAKQVGGAFYMWADGNATVEVKKARFVGNQAFKYYGGAAAIFVNQENSGGASPLLFEDTTFEKNAAVFGGAVHLSNGDAKFQNCTFLNNLVQGSGGHIHTDVQSTNLFIWDCVFNQTLFQVGNENYSAGGFFIDTQSKGSLSISNTSLTANYPENQDVLIRKTNGREVSLDNLTNLTCPVGSQIKVLHFQIQVQSSVTVTILEVQCLACEGNTYSLNRGRAFGLQEGPEFPCLSCPYGANCTQNIVAEPNFWGFREKHNPSTLNFITCPNGYCSSPQEADFPEYDSCQGNRFGTLCGQCKESHTETLYSTSCAPSNECKDHWIWPVGLVYVSIMAFFFTFKPPIVPWIKRQILWFKKNEPANQDEDFDHGYLKIVFYFYQAANLLLVYDTTLHILKTEVWEPIIGLFNFQQNVSPVSTTGVICPFPGLNAVTKRLLLASPVFGTMLMIGVFYMLHWGSKKIQGREAPPVGPYIGGILQTILLGYALLASMSFDLLTCVPIGSEKRLFYDGNIACFQPWQFLFVAFDCVFFVPFLFVLMWGSFKLYRGTVSVANFLLACCLPLPILFYWAYIALIYRARPIVRVGEQPAGQASTEISISVERVLYDPFKRPEEGSKLSLSWEGVMIGWRLILIVLNAFINDPLSRLLVMTSFCILFLLHHCITQPFRDDIANIVETISLLCVVLLGIINTFFASFYSLGVPLQGSNSLTSWASAFQVVEIIILGFVPAVACLFVVAAVLSQGGRLLVVVYQTIRHLAKLCYSRPFRKQENEETPLLV</sequence>
<evidence type="ECO:0000313" key="9">
    <source>
        <dbReference type="EMBL" id="CAH3151082.1"/>
    </source>
</evidence>
<dbReference type="PANTHER" id="PTHR11319">
    <property type="entry name" value="G PROTEIN-COUPLED RECEPTOR-RELATED"/>
    <property type="match status" value="1"/>
</dbReference>
<evidence type="ECO:0000256" key="4">
    <source>
        <dbReference type="ARBA" id="ARBA00022525"/>
    </source>
</evidence>
<accession>A0ABN8PVE9</accession>
<evidence type="ECO:0000256" key="1">
    <source>
        <dbReference type="ARBA" id="ARBA00004196"/>
    </source>
</evidence>
<name>A0ABN8PVE9_9CNID</name>
<evidence type="ECO:0000256" key="5">
    <source>
        <dbReference type="ARBA" id="ARBA00022729"/>
    </source>
</evidence>
<comment type="caution">
    <text evidence="9">The sequence shown here is derived from an EMBL/GenBank/DDBJ whole genome shotgun (WGS) entry which is preliminary data.</text>
</comment>
<feature type="non-terminal residue" evidence="9">
    <location>
        <position position="1"/>
    </location>
</feature>
<evidence type="ECO:0000313" key="10">
    <source>
        <dbReference type="Proteomes" id="UP001159427"/>
    </source>
</evidence>
<feature type="transmembrane region" description="Helical" evidence="8">
    <location>
        <begin position="1174"/>
        <end position="1196"/>
    </location>
</feature>
<keyword evidence="7" id="KW-0998">Cell outer membrane</keyword>
<keyword evidence="5" id="KW-0732">Signal</keyword>
<feature type="transmembrane region" description="Helical" evidence="8">
    <location>
        <begin position="976"/>
        <end position="994"/>
    </location>
</feature>
<dbReference type="SUPFAM" id="SSF51126">
    <property type="entry name" value="Pectin lyase-like"/>
    <property type="match status" value="3"/>
</dbReference>
<evidence type="ECO:0000256" key="8">
    <source>
        <dbReference type="SAM" id="Phobius"/>
    </source>
</evidence>
<dbReference type="NCBIfam" id="TIGR01376">
    <property type="entry name" value="POMP_repeat"/>
    <property type="match status" value="1"/>
</dbReference>